<dbReference type="Pfam" id="PF00440">
    <property type="entry name" value="TetR_N"/>
    <property type="match status" value="1"/>
</dbReference>
<reference evidence="7" key="1">
    <citation type="journal article" date="2014" name="Int. J. Syst. Evol. Microbiol.">
        <title>Complete genome sequence of Corynebacterium casei LMG S-19264T (=DSM 44701T), isolated from a smear-ripened cheese.</title>
        <authorList>
            <consortium name="US DOE Joint Genome Institute (JGI-PGF)"/>
            <person name="Walter F."/>
            <person name="Albersmeier A."/>
            <person name="Kalinowski J."/>
            <person name="Ruckert C."/>
        </authorList>
    </citation>
    <scope>NUCLEOTIDE SEQUENCE</scope>
    <source>
        <strain evidence="7">JCM 19831</strain>
    </source>
</reference>
<dbReference type="EMBL" id="BMPI01000042">
    <property type="protein sequence ID" value="GGM59034.1"/>
    <property type="molecule type" value="Genomic_DNA"/>
</dbReference>
<dbReference type="PANTHER" id="PTHR30055:SF234">
    <property type="entry name" value="HTH-TYPE TRANSCRIPTIONAL REGULATOR BETI"/>
    <property type="match status" value="1"/>
</dbReference>
<evidence type="ECO:0000256" key="1">
    <source>
        <dbReference type="ARBA" id="ARBA00023015"/>
    </source>
</evidence>
<dbReference type="Gene3D" id="1.10.10.60">
    <property type="entry name" value="Homeodomain-like"/>
    <property type="match status" value="1"/>
</dbReference>
<keyword evidence="8" id="KW-1185">Reference proteome</keyword>
<comment type="caution">
    <text evidence="7">The sequence shown here is derived from an EMBL/GenBank/DDBJ whole genome shotgun (WGS) entry which is preliminary data.</text>
</comment>
<evidence type="ECO:0000256" key="5">
    <source>
        <dbReference type="SAM" id="MobiDB-lite"/>
    </source>
</evidence>
<name>A0A917U5C4_9ACTN</name>
<dbReference type="Gene3D" id="1.10.357.10">
    <property type="entry name" value="Tetracycline Repressor, domain 2"/>
    <property type="match status" value="1"/>
</dbReference>
<proteinExistence type="predicted"/>
<dbReference type="PROSITE" id="PS01081">
    <property type="entry name" value="HTH_TETR_1"/>
    <property type="match status" value="1"/>
</dbReference>
<sequence>MQEQAPADGRGRAEPGLRARKKERTRQALSDAATELFAARGFEAVTVADIAASADVAVGTVFNYFRSKEELFFDRADAVEQSLVAAIVERKAGAGIVAAFREWHEGELEFLLDARAEAATRRYFAAIAASRGLQAAERGMYRRLQDALAGAVRAEGAGDDPMPDLLAAVLLALHRTVVDLAGGDPGRARRASAGAFDALSASAHAYGADHAAGAVS</sequence>
<evidence type="ECO:0000313" key="7">
    <source>
        <dbReference type="EMBL" id="GGM59034.1"/>
    </source>
</evidence>
<evidence type="ECO:0000313" key="8">
    <source>
        <dbReference type="Proteomes" id="UP000642070"/>
    </source>
</evidence>
<dbReference type="SUPFAM" id="SSF46689">
    <property type="entry name" value="Homeodomain-like"/>
    <property type="match status" value="1"/>
</dbReference>
<feature type="region of interest" description="Disordered" evidence="5">
    <location>
        <begin position="1"/>
        <end position="24"/>
    </location>
</feature>
<feature type="domain" description="HTH tetR-type" evidence="6">
    <location>
        <begin position="23"/>
        <end position="83"/>
    </location>
</feature>
<gene>
    <name evidence="7" type="ORF">GCM10007977_070700</name>
</gene>
<dbReference type="InterPro" id="IPR001647">
    <property type="entry name" value="HTH_TetR"/>
</dbReference>
<evidence type="ECO:0000256" key="3">
    <source>
        <dbReference type="ARBA" id="ARBA00023163"/>
    </source>
</evidence>
<dbReference type="Proteomes" id="UP000642070">
    <property type="component" value="Unassembled WGS sequence"/>
</dbReference>
<dbReference type="AlphaFoldDB" id="A0A917U5C4"/>
<dbReference type="GO" id="GO:0000976">
    <property type="term" value="F:transcription cis-regulatory region binding"/>
    <property type="evidence" value="ECO:0007669"/>
    <property type="project" value="TreeGrafter"/>
</dbReference>
<dbReference type="InterPro" id="IPR050109">
    <property type="entry name" value="HTH-type_TetR-like_transc_reg"/>
</dbReference>
<feature type="DNA-binding region" description="H-T-H motif" evidence="4">
    <location>
        <begin position="46"/>
        <end position="65"/>
    </location>
</feature>
<evidence type="ECO:0000256" key="2">
    <source>
        <dbReference type="ARBA" id="ARBA00023125"/>
    </source>
</evidence>
<dbReference type="InterPro" id="IPR009057">
    <property type="entry name" value="Homeodomain-like_sf"/>
</dbReference>
<evidence type="ECO:0000256" key="4">
    <source>
        <dbReference type="PROSITE-ProRule" id="PRU00335"/>
    </source>
</evidence>
<dbReference type="PRINTS" id="PR00455">
    <property type="entry name" value="HTHTETR"/>
</dbReference>
<reference evidence="7" key="2">
    <citation type="submission" date="2020-09" db="EMBL/GenBank/DDBJ databases">
        <authorList>
            <person name="Sun Q."/>
            <person name="Ohkuma M."/>
        </authorList>
    </citation>
    <scope>NUCLEOTIDE SEQUENCE</scope>
    <source>
        <strain evidence="7">JCM 19831</strain>
    </source>
</reference>
<dbReference type="PROSITE" id="PS50977">
    <property type="entry name" value="HTH_TETR_2"/>
    <property type="match status" value="1"/>
</dbReference>
<protein>
    <submittedName>
        <fullName evidence="7">TetR family transcriptional regulator</fullName>
    </submittedName>
</protein>
<accession>A0A917U5C4</accession>
<keyword evidence="1" id="KW-0805">Transcription regulation</keyword>
<dbReference type="PANTHER" id="PTHR30055">
    <property type="entry name" value="HTH-TYPE TRANSCRIPTIONAL REGULATOR RUTR"/>
    <property type="match status" value="1"/>
</dbReference>
<dbReference type="InterPro" id="IPR023772">
    <property type="entry name" value="DNA-bd_HTH_TetR-type_CS"/>
</dbReference>
<keyword evidence="2 4" id="KW-0238">DNA-binding</keyword>
<evidence type="ECO:0000259" key="6">
    <source>
        <dbReference type="PROSITE" id="PS50977"/>
    </source>
</evidence>
<dbReference type="GO" id="GO:0003700">
    <property type="term" value="F:DNA-binding transcription factor activity"/>
    <property type="evidence" value="ECO:0007669"/>
    <property type="project" value="TreeGrafter"/>
</dbReference>
<keyword evidence="3" id="KW-0804">Transcription</keyword>
<organism evidence="7 8">
    <name type="scientific">Dactylosporangium sucinum</name>
    <dbReference type="NCBI Taxonomy" id="1424081"/>
    <lineage>
        <taxon>Bacteria</taxon>
        <taxon>Bacillati</taxon>
        <taxon>Actinomycetota</taxon>
        <taxon>Actinomycetes</taxon>
        <taxon>Micromonosporales</taxon>
        <taxon>Micromonosporaceae</taxon>
        <taxon>Dactylosporangium</taxon>
    </lineage>
</organism>